<feature type="compositionally biased region" description="Polar residues" evidence="1">
    <location>
        <begin position="82"/>
        <end position="104"/>
    </location>
</feature>
<evidence type="ECO:0000313" key="2">
    <source>
        <dbReference type="EMBL" id="KAJ7360265.1"/>
    </source>
</evidence>
<evidence type="ECO:0000256" key="1">
    <source>
        <dbReference type="SAM" id="MobiDB-lite"/>
    </source>
</evidence>
<dbReference type="EMBL" id="MU827310">
    <property type="protein sequence ID" value="KAJ7360265.1"/>
    <property type="molecule type" value="Genomic_DNA"/>
</dbReference>
<sequence>MPHHRQQHRKRTRQNNNKTPPSTGGTPAAATAQKNSPTDMDSTPVLFDGSEASNPQVAPDKTDSSSPGDASDADEEERRSQSRSPVDTVNSQPQNTAQETWPTTKQEKEGRKKHT</sequence>
<feature type="compositionally biased region" description="Low complexity" evidence="1">
    <location>
        <begin position="14"/>
        <end position="32"/>
    </location>
</feature>
<feature type="region of interest" description="Disordered" evidence="1">
    <location>
        <begin position="1"/>
        <end position="115"/>
    </location>
</feature>
<feature type="compositionally biased region" description="Basic residues" evidence="1">
    <location>
        <begin position="1"/>
        <end position="13"/>
    </location>
</feature>
<proteinExistence type="predicted"/>
<gene>
    <name evidence="2" type="ORF">OS493_016895</name>
</gene>
<comment type="caution">
    <text evidence="2">The sequence shown here is derived from an EMBL/GenBank/DDBJ whole genome shotgun (WGS) entry which is preliminary data.</text>
</comment>
<evidence type="ECO:0000313" key="3">
    <source>
        <dbReference type="Proteomes" id="UP001163046"/>
    </source>
</evidence>
<dbReference type="Proteomes" id="UP001163046">
    <property type="component" value="Unassembled WGS sequence"/>
</dbReference>
<keyword evidence="3" id="KW-1185">Reference proteome</keyword>
<name>A0A9X0CMG4_9CNID</name>
<feature type="compositionally biased region" description="Basic and acidic residues" evidence="1">
    <location>
        <begin position="105"/>
        <end position="115"/>
    </location>
</feature>
<organism evidence="2 3">
    <name type="scientific">Desmophyllum pertusum</name>
    <dbReference type="NCBI Taxonomy" id="174260"/>
    <lineage>
        <taxon>Eukaryota</taxon>
        <taxon>Metazoa</taxon>
        <taxon>Cnidaria</taxon>
        <taxon>Anthozoa</taxon>
        <taxon>Hexacorallia</taxon>
        <taxon>Scleractinia</taxon>
        <taxon>Caryophylliina</taxon>
        <taxon>Caryophylliidae</taxon>
        <taxon>Desmophyllum</taxon>
    </lineage>
</organism>
<reference evidence="2" key="1">
    <citation type="submission" date="2023-01" db="EMBL/GenBank/DDBJ databases">
        <title>Genome assembly of the deep-sea coral Lophelia pertusa.</title>
        <authorList>
            <person name="Herrera S."/>
            <person name="Cordes E."/>
        </authorList>
    </citation>
    <scope>NUCLEOTIDE SEQUENCE</scope>
    <source>
        <strain evidence="2">USNM1676648</strain>
        <tissue evidence="2">Polyp</tissue>
    </source>
</reference>
<accession>A0A9X0CMG4</accession>
<protein>
    <submittedName>
        <fullName evidence="2">Uncharacterized protein</fullName>
    </submittedName>
</protein>
<dbReference type="AlphaFoldDB" id="A0A9X0CMG4"/>